<keyword evidence="2" id="KW-1185">Reference proteome</keyword>
<reference evidence="1 2" key="1">
    <citation type="submission" date="2024-04" db="EMBL/GenBank/DDBJ databases">
        <authorList>
            <person name="Waldvogel A.-M."/>
            <person name="Schoenle A."/>
        </authorList>
    </citation>
    <scope>NUCLEOTIDE SEQUENCE [LARGE SCALE GENOMIC DNA]</scope>
</reference>
<evidence type="ECO:0000313" key="1">
    <source>
        <dbReference type="EMBL" id="CAL1606530.1"/>
    </source>
</evidence>
<dbReference type="EMBL" id="OZ035827">
    <property type="protein sequence ID" value="CAL1606530.1"/>
    <property type="molecule type" value="Genomic_DNA"/>
</dbReference>
<proteinExistence type="predicted"/>
<gene>
    <name evidence="1" type="ORF">KC01_LOCUS33695</name>
</gene>
<protein>
    <submittedName>
        <fullName evidence="1">Uncharacterized protein</fullName>
    </submittedName>
</protein>
<evidence type="ECO:0000313" key="2">
    <source>
        <dbReference type="Proteomes" id="UP001497482"/>
    </source>
</evidence>
<organism evidence="1 2">
    <name type="scientific">Knipowitschia caucasica</name>
    <name type="common">Caucasian dwarf goby</name>
    <name type="synonym">Pomatoschistus caucasicus</name>
    <dbReference type="NCBI Taxonomy" id="637954"/>
    <lineage>
        <taxon>Eukaryota</taxon>
        <taxon>Metazoa</taxon>
        <taxon>Chordata</taxon>
        <taxon>Craniata</taxon>
        <taxon>Vertebrata</taxon>
        <taxon>Euteleostomi</taxon>
        <taxon>Actinopterygii</taxon>
        <taxon>Neopterygii</taxon>
        <taxon>Teleostei</taxon>
        <taxon>Neoteleostei</taxon>
        <taxon>Acanthomorphata</taxon>
        <taxon>Gobiaria</taxon>
        <taxon>Gobiiformes</taxon>
        <taxon>Gobioidei</taxon>
        <taxon>Gobiidae</taxon>
        <taxon>Gobiinae</taxon>
        <taxon>Knipowitschia</taxon>
    </lineage>
</organism>
<accession>A0AAV2LZQ0</accession>
<dbReference type="Proteomes" id="UP001497482">
    <property type="component" value="Chromosome 5"/>
</dbReference>
<dbReference type="AlphaFoldDB" id="A0AAV2LZQ0"/>
<name>A0AAV2LZQ0_KNICA</name>
<sequence length="152" mass="17736">MVRLAPVDLLDLLDLLERGESRDRLEPLASRVFPDRLELLERAESLETRVFLVRVELLVLLEPEVSVVSLERGAEPDLRVCRDLVDFLELLELMDPRELLDRLDLKEHKAPLVCRVCLEREVQVASQDLKETEETMVQRDLRELLERTVLEV</sequence>